<evidence type="ECO:0008006" key="5">
    <source>
        <dbReference type="Google" id="ProtNLM"/>
    </source>
</evidence>
<dbReference type="PANTHER" id="PTHR12161:SF55">
    <property type="entry name" value="REGULATOR OF VPS4 ACTIVITY IN THE MVB PATHWAY PROTEIN"/>
    <property type="match status" value="1"/>
</dbReference>
<feature type="region of interest" description="Disordered" evidence="2">
    <location>
        <begin position="266"/>
        <end position="301"/>
    </location>
</feature>
<dbReference type="Proteomes" id="UP001497512">
    <property type="component" value="Chromosome 2"/>
</dbReference>
<dbReference type="EMBL" id="OZ019894">
    <property type="protein sequence ID" value="CAK9214805.1"/>
    <property type="molecule type" value="Genomic_DNA"/>
</dbReference>
<comment type="similarity">
    <text evidence="1">Belongs to the IST1 family.</text>
</comment>
<evidence type="ECO:0000313" key="4">
    <source>
        <dbReference type="Proteomes" id="UP001497512"/>
    </source>
</evidence>
<organism evidence="3 4">
    <name type="scientific">Sphagnum troendelagicum</name>
    <dbReference type="NCBI Taxonomy" id="128251"/>
    <lineage>
        <taxon>Eukaryota</taxon>
        <taxon>Viridiplantae</taxon>
        <taxon>Streptophyta</taxon>
        <taxon>Embryophyta</taxon>
        <taxon>Bryophyta</taxon>
        <taxon>Sphagnophytina</taxon>
        <taxon>Sphagnopsida</taxon>
        <taxon>Sphagnales</taxon>
        <taxon>Sphagnaceae</taxon>
        <taxon>Sphagnum</taxon>
    </lineage>
</organism>
<feature type="compositionally biased region" description="Basic and acidic residues" evidence="2">
    <location>
        <begin position="451"/>
        <end position="463"/>
    </location>
</feature>
<sequence>MWDSFFGLGFKASKCKTLLRLAMARIKLLRNKRDLQIKQLRKEIAQLLTSGQEPSAHIRVEHIFREENILAAYDILELFCELITVRLPIIESQKLCPLDLKEAISSLIFAAPRCADLPELQQIQGLFAVKYGKEFAAAATELRPDCGVNRRIIEKLSVQAPSGEVKLKLMKEIAAEHNVDWDPTDFEAGLLKAPEDLLDGPTSFLEAHEMPLQSQGKESPVKPLDKDPMAPSTSEPPLPPLRQSSTTLRDLLKQDDNKQFIPLVKMPAVGKEDSPVPPTAPAVHGSEEPEKFNSSEELRREKKVDYADVAAAVRAAAESADRAVAAARAAAEFARQQAEHGKVKSSKSQAATAGNVEDSSGTDLDSDSSDGHDRAPLRTGISRGRSGSERKPAPDSDFESDDDSDIRPVKGYDVPRGRGAGGVKLRPSVEESSEPQQSDAEPRFTGSPTKLRFDAPEYDDSHQKRQGHGDSVFYQREKTGKDDFQHMDEGKFAVTNLFAANLSHVGASSSRSSSSVRDLHI</sequence>
<protein>
    <recommendedName>
        <fullName evidence="5">IST1-like protein</fullName>
    </recommendedName>
</protein>
<feature type="compositionally biased region" description="Basic and acidic residues" evidence="2">
    <location>
        <begin position="219"/>
        <end position="228"/>
    </location>
</feature>
<reference evidence="3" key="1">
    <citation type="submission" date="2024-02" db="EMBL/GenBank/DDBJ databases">
        <authorList>
            <consortium name="ELIXIR-Norway"/>
            <consortium name="Elixir Norway"/>
        </authorList>
    </citation>
    <scope>NUCLEOTIDE SEQUENCE</scope>
</reference>
<dbReference type="InterPro" id="IPR042277">
    <property type="entry name" value="IST1-like"/>
</dbReference>
<dbReference type="PANTHER" id="PTHR12161">
    <property type="entry name" value="IST1 FAMILY MEMBER"/>
    <property type="match status" value="1"/>
</dbReference>
<feature type="compositionally biased region" description="Basic and acidic residues" evidence="2">
    <location>
        <begin position="285"/>
        <end position="301"/>
    </location>
</feature>
<accession>A0ABP0U7F2</accession>
<evidence type="ECO:0000256" key="2">
    <source>
        <dbReference type="SAM" id="MobiDB-lite"/>
    </source>
</evidence>
<dbReference type="Gene3D" id="1.20.1260.60">
    <property type="entry name" value="Vacuolar protein sorting-associated protein Ist1"/>
    <property type="match status" value="1"/>
</dbReference>
<gene>
    <name evidence="3" type="ORF">CSSPTR1EN2_LOCUS12415</name>
</gene>
<feature type="region of interest" description="Disordered" evidence="2">
    <location>
        <begin position="329"/>
        <end position="472"/>
    </location>
</feature>
<feature type="compositionally biased region" description="Basic and acidic residues" evidence="2">
    <location>
        <begin position="405"/>
        <end position="416"/>
    </location>
</feature>
<feature type="region of interest" description="Disordered" evidence="2">
    <location>
        <begin position="211"/>
        <end position="243"/>
    </location>
</feature>
<evidence type="ECO:0000313" key="3">
    <source>
        <dbReference type="EMBL" id="CAK9214805.1"/>
    </source>
</evidence>
<dbReference type="Pfam" id="PF03398">
    <property type="entry name" value="Ist1"/>
    <property type="match status" value="1"/>
</dbReference>
<evidence type="ECO:0000256" key="1">
    <source>
        <dbReference type="ARBA" id="ARBA00005536"/>
    </source>
</evidence>
<name>A0ABP0U7F2_9BRYO</name>
<proteinExistence type="inferred from homology"/>
<dbReference type="InterPro" id="IPR005061">
    <property type="entry name" value="Ist1"/>
</dbReference>
<keyword evidence="4" id="KW-1185">Reference proteome</keyword>